<dbReference type="InterPro" id="IPR000504">
    <property type="entry name" value="RRM_dom"/>
</dbReference>
<keyword evidence="6" id="KW-1185">Reference proteome</keyword>
<dbReference type="InterPro" id="IPR050907">
    <property type="entry name" value="SRSF"/>
</dbReference>
<dbReference type="InterPro" id="IPR035979">
    <property type="entry name" value="RBD_domain_sf"/>
</dbReference>
<evidence type="ECO:0000313" key="7">
    <source>
        <dbReference type="WBParaSite" id="HPBE_0001170701-mRNA-1"/>
    </source>
</evidence>
<feature type="transmembrane region" description="Helical" evidence="3">
    <location>
        <begin position="74"/>
        <end position="94"/>
    </location>
</feature>
<proteinExistence type="predicted"/>
<keyword evidence="1" id="KW-0694">RNA-binding</keyword>
<feature type="region of interest" description="Disordered" evidence="2">
    <location>
        <begin position="173"/>
        <end position="193"/>
    </location>
</feature>
<dbReference type="Gene3D" id="3.30.70.330">
    <property type="match status" value="1"/>
</dbReference>
<dbReference type="OrthoDB" id="5970at2759"/>
<reference evidence="5 6" key="1">
    <citation type="submission" date="2018-11" db="EMBL/GenBank/DDBJ databases">
        <authorList>
            <consortium name="Pathogen Informatics"/>
        </authorList>
    </citation>
    <scope>NUCLEOTIDE SEQUENCE [LARGE SCALE GENOMIC DNA]</scope>
</reference>
<evidence type="ECO:0000256" key="1">
    <source>
        <dbReference type="PROSITE-ProRule" id="PRU00176"/>
    </source>
</evidence>
<reference evidence="7" key="2">
    <citation type="submission" date="2019-09" db="UniProtKB">
        <authorList>
            <consortium name="WormBaseParasite"/>
        </authorList>
    </citation>
    <scope>IDENTIFICATION</scope>
</reference>
<dbReference type="PANTHER" id="PTHR23147">
    <property type="entry name" value="SERINE/ARGININE RICH SPLICING FACTOR"/>
    <property type="match status" value="1"/>
</dbReference>
<feature type="domain" description="RRM" evidence="4">
    <location>
        <begin position="76"/>
        <end position="151"/>
    </location>
</feature>
<dbReference type="GO" id="GO:0003723">
    <property type="term" value="F:RNA binding"/>
    <property type="evidence" value="ECO:0007669"/>
    <property type="project" value="UniProtKB-UniRule"/>
</dbReference>
<keyword evidence="3" id="KW-0472">Membrane</keyword>
<dbReference type="AlphaFoldDB" id="A0A183FU72"/>
<accession>A0A3P7YN14</accession>
<evidence type="ECO:0000313" key="5">
    <source>
        <dbReference type="EMBL" id="VDO89550.1"/>
    </source>
</evidence>
<evidence type="ECO:0000259" key="4">
    <source>
        <dbReference type="PROSITE" id="PS50102"/>
    </source>
</evidence>
<evidence type="ECO:0000313" key="6">
    <source>
        <dbReference type="Proteomes" id="UP000050761"/>
    </source>
</evidence>
<dbReference type="WBParaSite" id="HPBE_0001170701-mRNA-1">
    <property type="protein sequence ID" value="HPBE_0001170701-mRNA-1"/>
    <property type="gene ID" value="HPBE_0001170701"/>
</dbReference>
<keyword evidence="3" id="KW-0812">Transmembrane</keyword>
<accession>A0A183FU72</accession>
<gene>
    <name evidence="5" type="ORF">HPBE_LOCUS11708</name>
</gene>
<keyword evidence="3" id="KW-1133">Transmembrane helix</keyword>
<dbReference type="SUPFAM" id="SSF54928">
    <property type="entry name" value="RNA-binding domain, RBD"/>
    <property type="match status" value="1"/>
</dbReference>
<name>A0A183FU72_HELPZ</name>
<dbReference type="PROSITE" id="PS50102">
    <property type="entry name" value="RRM"/>
    <property type="match status" value="1"/>
</dbReference>
<organism evidence="6 7">
    <name type="scientific">Heligmosomoides polygyrus</name>
    <name type="common">Parasitic roundworm</name>
    <dbReference type="NCBI Taxonomy" id="6339"/>
    <lineage>
        <taxon>Eukaryota</taxon>
        <taxon>Metazoa</taxon>
        <taxon>Ecdysozoa</taxon>
        <taxon>Nematoda</taxon>
        <taxon>Chromadorea</taxon>
        <taxon>Rhabditida</taxon>
        <taxon>Rhabditina</taxon>
        <taxon>Rhabditomorpha</taxon>
        <taxon>Strongyloidea</taxon>
        <taxon>Heligmosomidae</taxon>
        <taxon>Heligmosomoides</taxon>
    </lineage>
</organism>
<dbReference type="Pfam" id="PF00076">
    <property type="entry name" value="RRM_1"/>
    <property type="match status" value="1"/>
</dbReference>
<dbReference type="InterPro" id="IPR012677">
    <property type="entry name" value="Nucleotide-bd_a/b_plait_sf"/>
</dbReference>
<evidence type="ECO:0000256" key="3">
    <source>
        <dbReference type="SAM" id="Phobius"/>
    </source>
</evidence>
<evidence type="ECO:0000256" key="2">
    <source>
        <dbReference type="SAM" id="MobiDB-lite"/>
    </source>
</evidence>
<sequence>MQCPSPHLIVKESIERLLRTRTSPISSFKVALSDLLSSTVEQSPCCQRKDPCVGSDGVHFETRPREGIRVCSTFSLIIVASSYSNVLAFVFASISSFFRKFGKVVDIWLASYHPFYAFITYKRDEDAEEAIRKMNDSYIRRQRIRVAHALPRRERFGFRNSFGGGYGGGDRGGGGYGGYGGGGGGYGGSYGRR</sequence>
<dbReference type="EMBL" id="UZAH01027202">
    <property type="protein sequence ID" value="VDO89550.1"/>
    <property type="molecule type" value="Genomic_DNA"/>
</dbReference>
<dbReference type="Proteomes" id="UP000050761">
    <property type="component" value="Unassembled WGS sequence"/>
</dbReference>
<protein>
    <submittedName>
        <fullName evidence="7">RRM domain-containing protein</fullName>
    </submittedName>
</protein>